<organism evidence="1 2">
    <name type="scientific">Candidatus Nanohalobium constans</name>
    <dbReference type="NCBI Taxonomy" id="2565781"/>
    <lineage>
        <taxon>Archaea</taxon>
        <taxon>Candidatus Nanohalarchaeota</taxon>
        <taxon>Candidatus Nanohalobia</taxon>
        <taxon>Candidatus Nanohalobiales</taxon>
        <taxon>Candidatus Nanohalobiaceae</taxon>
        <taxon>Candidatus Nanohalobium</taxon>
    </lineage>
</organism>
<dbReference type="EMBL" id="CP040089">
    <property type="protein sequence ID" value="QGA80313.1"/>
    <property type="molecule type" value="Genomic_DNA"/>
</dbReference>
<gene>
    <name evidence="1" type="primary">gpmA</name>
    <name evidence="1" type="ORF">LC1Nh_0412</name>
</gene>
<dbReference type="InterPro" id="IPR013078">
    <property type="entry name" value="His_Pase_superF_clade-1"/>
</dbReference>
<dbReference type="CDD" id="cd07067">
    <property type="entry name" value="HP_PGM_like"/>
    <property type="match status" value="1"/>
</dbReference>
<dbReference type="GeneID" id="42364796"/>
<dbReference type="Proteomes" id="UP000377803">
    <property type="component" value="Chromosome"/>
</dbReference>
<keyword evidence="1" id="KW-0413">Isomerase</keyword>
<sequence>MKFLRHFQTELEPGTPVSEWRLSEKGRKEMQKFVRENNFDIDIVYTSTERKAVKTARRIAEKADAELVKTELLCEVDRSGEGFVEDHDRYVNLVEDYLNGGKKADWEDQEEMRERFHEFIEMAEGNSLAVTHGIFLSLNVPEYEKVDFWHELGFGQIVHYDF</sequence>
<dbReference type="AlphaFoldDB" id="A0A5Q0UFC5"/>
<reference evidence="2" key="1">
    <citation type="submission" date="2019-05" db="EMBL/GenBank/DDBJ databases">
        <title>Candidatus Nanohalobium constans, a novel model system to study the DPANN nano-sized archaea: genomic and physiological characterization of a nanoarchaeon co-cultured with its chitinotrophic host.</title>
        <authorList>
            <person name="La Cono V."/>
            <person name="Arcadi E."/>
            <person name="Crisafi F."/>
            <person name="Denaro R."/>
            <person name="La Spada G."/>
            <person name="Messina E."/>
            <person name="Smedile F."/>
            <person name="Toshchakov S.V."/>
            <person name="Shevchenko M.A."/>
            <person name="Golyshin P.N."/>
            <person name="Golyshina O.V."/>
            <person name="Ferrer M."/>
            <person name="Rohde M."/>
            <person name="Mushegian A."/>
            <person name="Sorokin D.Y."/>
            <person name="Giuliano L."/>
            <person name="Yakimov M.M."/>
        </authorList>
    </citation>
    <scope>NUCLEOTIDE SEQUENCE [LARGE SCALE GENOMIC DNA]</scope>
    <source>
        <strain evidence="2">LC1Nh</strain>
    </source>
</reference>
<protein>
    <submittedName>
        <fullName evidence="1">2,3-bisphosphoglycerate-dependent phosphoglycerate mutase</fullName>
        <ecNumber evidence="1">5.4.2.11</ecNumber>
    </submittedName>
</protein>
<dbReference type="Pfam" id="PF00300">
    <property type="entry name" value="His_Phos_1"/>
    <property type="match status" value="1"/>
</dbReference>
<dbReference type="SUPFAM" id="SSF53254">
    <property type="entry name" value="Phosphoglycerate mutase-like"/>
    <property type="match status" value="1"/>
</dbReference>
<dbReference type="Gene3D" id="3.40.50.1240">
    <property type="entry name" value="Phosphoglycerate mutase-like"/>
    <property type="match status" value="1"/>
</dbReference>
<dbReference type="RefSeq" id="WP_153550052.1">
    <property type="nucleotide sequence ID" value="NZ_CP040089.1"/>
</dbReference>
<evidence type="ECO:0000313" key="1">
    <source>
        <dbReference type="EMBL" id="QGA80313.1"/>
    </source>
</evidence>
<accession>A0A5Q0UFC5</accession>
<dbReference type="EC" id="5.4.2.11" evidence="1"/>
<dbReference type="GO" id="GO:0004619">
    <property type="term" value="F:phosphoglycerate mutase activity"/>
    <property type="evidence" value="ECO:0007669"/>
    <property type="project" value="UniProtKB-EC"/>
</dbReference>
<dbReference type="InterPro" id="IPR029033">
    <property type="entry name" value="His_PPase_superfam"/>
</dbReference>
<keyword evidence="2" id="KW-1185">Reference proteome</keyword>
<evidence type="ECO:0000313" key="2">
    <source>
        <dbReference type="Proteomes" id="UP000377803"/>
    </source>
</evidence>
<name>A0A5Q0UFC5_9ARCH</name>
<dbReference type="KEGG" id="ncon:LC1Nh_0412"/>
<proteinExistence type="predicted"/>